<keyword evidence="2" id="KW-0479">Metal-binding</keyword>
<gene>
    <name evidence="7" type="primary">nagA</name>
    <name evidence="7" type="ORF">ACFP7A_10305</name>
</gene>
<dbReference type="PANTHER" id="PTHR11113">
    <property type="entry name" value="N-ACETYLGLUCOSAMINE-6-PHOSPHATE DEACETYLASE"/>
    <property type="match status" value="1"/>
</dbReference>
<sequence>MSRQLYMFGAKIKEKGAMDVSMKIEGCSIYFNNEWINKGSLMVENGKIVGARSNHTDSVSQTLHFPSNYKCIPGMIDMHIHGANGSDTMDATPEALSNIASTLAKEGTTAFLATTITQSVPAIEQAIVNAGQIMGHQHDGEAEILGIHLEGPFINQEKAGAQPVEFIREADCALFDKWQKMSGHAIKEVTLAPETKGGLDLIKHLADQGVVASIGHSNGTHQDVIQAVNAGATQVTHLFNGMRGLHHREPGILGEALIHPQLYTELISDGHHICKEMVDLAFRLKGSERMILITDSMRAKCLKNGVYDLGGQDVYVNDGLALLKSGTIAGSVLKMDQSLKNMLAFTDATLDDIVQMGAINPAQQCGVYERKGSLEEGKDADFIILNEKNELVLTVCRGTIAYQKEEER</sequence>
<evidence type="ECO:0000256" key="4">
    <source>
        <dbReference type="ARBA" id="ARBA00023277"/>
    </source>
</evidence>
<dbReference type="Pfam" id="PF01979">
    <property type="entry name" value="Amidohydro_1"/>
    <property type="match status" value="1"/>
</dbReference>
<evidence type="ECO:0000313" key="8">
    <source>
        <dbReference type="Proteomes" id="UP001596267"/>
    </source>
</evidence>
<dbReference type="InterPro" id="IPR032466">
    <property type="entry name" value="Metal_Hydrolase"/>
</dbReference>
<dbReference type="InterPro" id="IPR011059">
    <property type="entry name" value="Metal-dep_hydrolase_composite"/>
</dbReference>
<organism evidence="7 8">
    <name type="scientific">Sporolactobacillus kofuensis</name>
    <dbReference type="NCBI Taxonomy" id="269672"/>
    <lineage>
        <taxon>Bacteria</taxon>
        <taxon>Bacillati</taxon>
        <taxon>Bacillota</taxon>
        <taxon>Bacilli</taxon>
        <taxon>Bacillales</taxon>
        <taxon>Sporolactobacillaceae</taxon>
        <taxon>Sporolactobacillus</taxon>
    </lineage>
</organism>
<evidence type="ECO:0000256" key="3">
    <source>
        <dbReference type="ARBA" id="ARBA00022801"/>
    </source>
</evidence>
<dbReference type="PIRSF" id="PIRSF038994">
    <property type="entry name" value="NagA"/>
    <property type="match status" value="1"/>
</dbReference>
<dbReference type="InterPro" id="IPR006680">
    <property type="entry name" value="Amidohydro-rel"/>
</dbReference>
<dbReference type="CDD" id="cd00854">
    <property type="entry name" value="NagA"/>
    <property type="match status" value="1"/>
</dbReference>
<protein>
    <submittedName>
        <fullName evidence="7">N-acetylglucosamine-6-phosphate deacetylase</fullName>
        <ecNumber evidence="7">3.5.1.25</ecNumber>
    </submittedName>
</protein>
<evidence type="ECO:0000256" key="5">
    <source>
        <dbReference type="PIRNR" id="PIRNR038994"/>
    </source>
</evidence>
<dbReference type="GO" id="GO:0008448">
    <property type="term" value="F:N-acetylglucosamine-6-phosphate deacetylase activity"/>
    <property type="evidence" value="ECO:0007669"/>
    <property type="project" value="UniProtKB-EC"/>
</dbReference>
<evidence type="ECO:0000313" key="7">
    <source>
        <dbReference type="EMBL" id="MFC6386995.1"/>
    </source>
</evidence>
<dbReference type="PANTHER" id="PTHR11113:SF14">
    <property type="entry name" value="N-ACETYLGLUCOSAMINE-6-PHOSPHATE DEACETYLASE"/>
    <property type="match status" value="1"/>
</dbReference>
<keyword evidence="4 5" id="KW-0119">Carbohydrate metabolism</keyword>
<dbReference type="RefSeq" id="WP_253076570.1">
    <property type="nucleotide sequence ID" value="NZ_JAMXWN010000009.1"/>
</dbReference>
<dbReference type="EMBL" id="JBHSTQ010000009">
    <property type="protein sequence ID" value="MFC6386995.1"/>
    <property type="molecule type" value="Genomic_DNA"/>
</dbReference>
<evidence type="ECO:0000256" key="1">
    <source>
        <dbReference type="ARBA" id="ARBA00010716"/>
    </source>
</evidence>
<accession>A0ABW1WIP6</accession>
<dbReference type="SUPFAM" id="SSF51556">
    <property type="entry name" value="Metallo-dependent hydrolases"/>
    <property type="match status" value="1"/>
</dbReference>
<name>A0ABW1WIP6_9BACL</name>
<dbReference type="EC" id="3.5.1.25" evidence="7"/>
<evidence type="ECO:0000256" key="2">
    <source>
        <dbReference type="ARBA" id="ARBA00022723"/>
    </source>
</evidence>
<dbReference type="Gene3D" id="2.30.40.10">
    <property type="entry name" value="Urease, subunit C, domain 1"/>
    <property type="match status" value="1"/>
</dbReference>
<proteinExistence type="inferred from homology"/>
<dbReference type="NCBIfam" id="TIGR00221">
    <property type="entry name" value="nagA"/>
    <property type="match status" value="1"/>
</dbReference>
<comment type="similarity">
    <text evidence="1 5">Belongs to the metallo-dependent hydrolases superfamily. NagA family.</text>
</comment>
<feature type="domain" description="Amidohydrolase-related" evidence="6">
    <location>
        <begin position="72"/>
        <end position="400"/>
    </location>
</feature>
<keyword evidence="3 5" id="KW-0378">Hydrolase</keyword>
<dbReference type="SUPFAM" id="SSF51338">
    <property type="entry name" value="Composite domain of metallo-dependent hydrolases"/>
    <property type="match status" value="1"/>
</dbReference>
<keyword evidence="8" id="KW-1185">Reference proteome</keyword>
<reference evidence="8" key="1">
    <citation type="journal article" date="2019" name="Int. J. Syst. Evol. Microbiol.">
        <title>The Global Catalogue of Microorganisms (GCM) 10K type strain sequencing project: providing services to taxonomists for standard genome sequencing and annotation.</title>
        <authorList>
            <consortium name="The Broad Institute Genomics Platform"/>
            <consortium name="The Broad Institute Genome Sequencing Center for Infectious Disease"/>
            <person name="Wu L."/>
            <person name="Ma J."/>
        </authorList>
    </citation>
    <scope>NUCLEOTIDE SEQUENCE [LARGE SCALE GENOMIC DNA]</scope>
    <source>
        <strain evidence="8">CCUG 42001</strain>
    </source>
</reference>
<comment type="caution">
    <text evidence="7">The sequence shown here is derived from an EMBL/GenBank/DDBJ whole genome shotgun (WGS) entry which is preliminary data.</text>
</comment>
<dbReference type="Proteomes" id="UP001596267">
    <property type="component" value="Unassembled WGS sequence"/>
</dbReference>
<evidence type="ECO:0000259" key="6">
    <source>
        <dbReference type="Pfam" id="PF01979"/>
    </source>
</evidence>
<dbReference type="InterPro" id="IPR003764">
    <property type="entry name" value="GlcNAc_6-P_deAcase"/>
</dbReference>
<dbReference type="Gene3D" id="3.20.20.140">
    <property type="entry name" value="Metal-dependent hydrolases"/>
    <property type="match status" value="1"/>
</dbReference>